<evidence type="ECO:0000256" key="2">
    <source>
        <dbReference type="ARBA" id="ARBA00022695"/>
    </source>
</evidence>
<keyword evidence="4" id="KW-0963">Cytoplasm</keyword>
<dbReference type="PANTHER" id="PTHR42866:SF2">
    <property type="entry name" value="3-DEOXY-MANNO-OCTULOSONATE CYTIDYLYLTRANSFERASE, MITOCHONDRIAL"/>
    <property type="match status" value="1"/>
</dbReference>
<evidence type="ECO:0000313" key="5">
    <source>
        <dbReference type="EMBL" id="MDN3204679.1"/>
    </source>
</evidence>
<protein>
    <recommendedName>
        <fullName evidence="4">3-deoxy-manno-octulosonate cytidylyltransferase</fullName>
        <ecNumber evidence="4">2.7.7.38</ecNumber>
    </recommendedName>
    <alternativeName>
        <fullName evidence="4">CMP-2-keto-3-deoxyoctulosonic acid synthase</fullName>
        <shortName evidence="4">CKS</shortName>
        <shortName evidence="4">CMP-KDO synthase</shortName>
    </alternativeName>
</protein>
<comment type="catalytic activity">
    <reaction evidence="4">
        <text>3-deoxy-alpha-D-manno-oct-2-ulosonate + CTP = CMP-3-deoxy-beta-D-manno-octulosonate + diphosphate</text>
        <dbReference type="Rhea" id="RHEA:23448"/>
        <dbReference type="ChEBI" id="CHEBI:33019"/>
        <dbReference type="ChEBI" id="CHEBI:37563"/>
        <dbReference type="ChEBI" id="CHEBI:85986"/>
        <dbReference type="ChEBI" id="CHEBI:85987"/>
        <dbReference type="EC" id="2.7.7.38"/>
    </reaction>
</comment>
<dbReference type="EMBL" id="JAUEPH010000004">
    <property type="protein sequence ID" value="MDN3204679.1"/>
    <property type="molecule type" value="Genomic_DNA"/>
</dbReference>
<comment type="similarity">
    <text evidence="4">Belongs to the KdsB family.</text>
</comment>
<dbReference type="Pfam" id="PF02348">
    <property type="entry name" value="CTP_transf_3"/>
    <property type="match status" value="1"/>
</dbReference>
<dbReference type="PANTHER" id="PTHR42866">
    <property type="entry name" value="3-DEOXY-MANNO-OCTULOSONATE CYTIDYLYLTRANSFERASE"/>
    <property type="match status" value="1"/>
</dbReference>
<comment type="pathway">
    <text evidence="4">Nucleotide-sugar biosynthesis; CMP-3-deoxy-D-manno-octulosonate biosynthesis; CMP-3-deoxy-D-manno-octulosonate from 3-deoxy-D-manno-octulosonate and CTP: step 1/1.</text>
</comment>
<dbReference type="InterPro" id="IPR003329">
    <property type="entry name" value="Cytidylyl_trans"/>
</dbReference>
<dbReference type="GO" id="GO:0008690">
    <property type="term" value="F:3-deoxy-manno-octulosonate cytidylyltransferase activity"/>
    <property type="evidence" value="ECO:0007669"/>
    <property type="project" value="UniProtKB-EC"/>
</dbReference>
<reference evidence="5" key="1">
    <citation type="submission" date="2023-06" db="EMBL/GenBank/DDBJ databases">
        <title>Robiginitalea aurantiacus sp. nov. and Algoriphagus sediminis sp. nov., isolated from coastal sediment.</title>
        <authorList>
            <person name="Zhou Z.Y."/>
            <person name="An J."/>
            <person name="Jia Y.W."/>
            <person name="Du Z.J."/>
        </authorList>
    </citation>
    <scope>NUCLEOTIDE SEQUENCE</scope>
    <source>
        <strain evidence="5">C2-7</strain>
    </source>
</reference>
<dbReference type="RefSeq" id="WP_290000364.1">
    <property type="nucleotide sequence ID" value="NZ_JAUEPH010000004.1"/>
</dbReference>
<dbReference type="EC" id="2.7.7.38" evidence="4"/>
<keyword evidence="2 4" id="KW-0548">Nucleotidyltransferase</keyword>
<comment type="function">
    <text evidence="4">Activates KDO (a required 8-carbon sugar) for incorporation into bacterial lipopolysaccharide in Gram-negative bacteria.</text>
</comment>
<evidence type="ECO:0000256" key="4">
    <source>
        <dbReference type="HAMAP-Rule" id="MF_00057"/>
    </source>
</evidence>
<dbReference type="NCBIfam" id="NF003952">
    <property type="entry name" value="PRK05450.1-5"/>
    <property type="match status" value="1"/>
</dbReference>
<dbReference type="Proteomes" id="UP001171916">
    <property type="component" value="Unassembled WGS sequence"/>
</dbReference>
<comment type="caution">
    <text evidence="5">The sequence shown here is derived from an EMBL/GenBank/DDBJ whole genome shotgun (WGS) entry which is preliminary data.</text>
</comment>
<dbReference type="NCBIfam" id="NF009905">
    <property type="entry name" value="PRK13368.1"/>
    <property type="match status" value="1"/>
</dbReference>
<evidence type="ECO:0000256" key="3">
    <source>
        <dbReference type="ARBA" id="ARBA00022985"/>
    </source>
</evidence>
<keyword evidence="1 4" id="KW-0808">Transferase</keyword>
<accession>A0ABT7YDU2</accession>
<dbReference type="InterPro" id="IPR029044">
    <property type="entry name" value="Nucleotide-diphossugar_trans"/>
</dbReference>
<name>A0ABT7YDU2_9BACT</name>
<dbReference type="NCBIfam" id="TIGR00466">
    <property type="entry name" value="kdsB"/>
    <property type="match status" value="1"/>
</dbReference>
<dbReference type="SUPFAM" id="SSF53448">
    <property type="entry name" value="Nucleotide-diphospho-sugar transferases"/>
    <property type="match status" value="1"/>
</dbReference>
<evidence type="ECO:0000256" key="1">
    <source>
        <dbReference type="ARBA" id="ARBA00022679"/>
    </source>
</evidence>
<keyword evidence="3 4" id="KW-0448">Lipopolysaccharide biosynthesis</keyword>
<gene>
    <name evidence="4 5" type="primary">kdsB</name>
    <name evidence="5" type="ORF">QVH07_10995</name>
</gene>
<evidence type="ECO:0000313" key="6">
    <source>
        <dbReference type="Proteomes" id="UP001171916"/>
    </source>
</evidence>
<dbReference type="HAMAP" id="MF_00057">
    <property type="entry name" value="KdsB"/>
    <property type="match status" value="1"/>
</dbReference>
<sequence>MKTVALIPARLNSTRLPKKLVQDLGGKSVIQRTYLSTLGTGLFDEVWVVTDSSEIEGQIKELGGNVFISRKEHESGSDRIAEALEEVEADLVVNVQGDEPFQDKPTLKSLIEVFRDEKVKMASLKTKISSEKADNPNVVKVVTNSNNEALYFSRSKIPFNRDNSKNVHYWKHLGIYAYRKEALLKLTSAPKSALEQVEMLEQLRAFDLGLKIKMVETSFQPIAIDTQEDLEKAINKFSLK</sequence>
<dbReference type="InterPro" id="IPR004528">
    <property type="entry name" value="KdsB"/>
</dbReference>
<proteinExistence type="inferred from homology"/>
<organism evidence="5 6">
    <name type="scientific">Algoriphagus sediminis</name>
    <dbReference type="NCBI Taxonomy" id="3057113"/>
    <lineage>
        <taxon>Bacteria</taxon>
        <taxon>Pseudomonadati</taxon>
        <taxon>Bacteroidota</taxon>
        <taxon>Cytophagia</taxon>
        <taxon>Cytophagales</taxon>
        <taxon>Cyclobacteriaceae</taxon>
        <taxon>Algoriphagus</taxon>
    </lineage>
</organism>
<dbReference type="CDD" id="cd02517">
    <property type="entry name" value="CMP-KDO-Synthetase"/>
    <property type="match status" value="1"/>
</dbReference>
<dbReference type="Gene3D" id="3.90.550.10">
    <property type="entry name" value="Spore Coat Polysaccharide Biosynthesis Protein SpsA, Chain A"/>
    <property type="match status" value="1"/>
</dbReference>
<keyword evidence="6" id="KW-1185">Reference proteome</keyword>
<comment type="subcellular location">
    <subcellularLocation>
        <location evidence="4">Cytoplasm</location>
    </subcellularLocation>
</comment>